<feature type="compositionally biased region" description="Basic and acidic residues" evidence="1">
    <location>
        <begin position="519"/>
        <end position="538"/>
    </location>
</feature>
<evidence type="ECO:0000313" key="2">
    <source>
        <dbReference type="EMBL" id="CAE6452043.1"/>
    </source>
</evidence>
<protein>
    <submittedName>
        <fullName evidence="2">Uncharacterized protein</fullName>
    </submittedName>
</protein>
<accession>A0A8H3GIP9</accession>
<evidence type="ECO:0000256" key="1">
    <source>
        <dbReference type="SAM" id="MobiDB-lite"/>
    </source>
</evidence>
<feature type="compositionally biased region" description="Basic and acidic residues" evidence="1">
    <location>
        <begin position="343"/>
        <end position="363"/>
    </location>
</feature>
<comment type="caution">
    <text evidence="2">The sequence shown here is derived from an EMBL/GenBank/DDBJ whole genome shotgun (WGS) entry which is preliminary data.</text>
</comment>
<evidence type="ECO:0000313" key="3">
    <source>
        <dbReference type="Proteomes" id="UP000663843"/>
    </source>
</evidence>
<organism evidence="2 3">
    <name type="scientific">Rhizoctonia solani</name>
    <dbReference type="NCBI Taxonomy" id="456999"/>
    <lineage>
        <taxon>Eukaryota</taxon>
        <taxon>Fungi</taxon>
        <taxon>Dikarya</taxon>
        <taxon>Basidiomycota</taxon>
        <taxon>Agaricomycotina</taxon>
        <taxon>Agaricomycetes</taxon>
        <taxon>Cantharellales</taxon>
        <taxon>Ceratobasidiaceae</taxon>
        <taxon>Rhizoctonia</taxon>
    </lineage>
</organism>
<dbReference type="AlphaFoldDB" id="A0A8H3GIP9"/>
<feature type="region of interest" description="Disordered" evidence="1">
    <location>
        <begin position="329"/>
        <end position="629"/>
    </location>
</feature>
<sequence>MNTINVTVGRAHNRPVKTDTTETPTMAAATHTPLAITSLTMVIARAPDPIHTLLAVTNRTSGIARAPNPPAVIKALLAATKPNPWVTLGSFQVDQMAGRTQTITIRHGHPQDKKTGDEVKYSTLLETMTLEEKYLFIKEHGHPFARVVGLPYFNPYGIVPLNDALTAIIPKTSGRLYVSSGQRLDYPEYVEGRGVMRAAVVANIPKKATIEEGKFLTWGHFGPSVRISVYNYVYASKPYFYHFRDKTGENNWLIDAEATEYLLEVGSYYKKTGNGMDPMEFLRGYQTRNLKKNNAKKLYIEEPNSENPYYYPILGTDKNYAGKASTSQASSKYIAPPPSSSAKARDARHADKVVAKEEARAKAEASMAKPRDLLSNAGGTANEKLKPRPKPRPQPKRRIESDDESSDDESSKLVSRPAPSSPIPTNYKGRSDRKPTGGTEPRKKSNEVPQKSSVRVIAGTQDRNNDEPDEETTETKSREGLNKAPALRRKSKPVPPSGGSDLEEDESDDIRSRVTIKRNQTEEEPKQKPEKSKLSVRERARRKMRPLRQPTPTLEENEVPYGQSNKAEIEVNGQVPRTVSNSEEELVGGEDEEEGVDEEQRGGKRANPTPTRLSPGPDDPSSIASQPLVDGMRVIKATRMMVKIPNSEPVASRTRHKTK</sequence>
<feature type="compositionally biased region" description="Basic and acidic residues" evidence="1">
    <location>
        <begin position="429"/>
        <end position="446"/>
    </location>
</feature>
<reference evidence="2" key="1">
    <citation type="submission" date="2021-01" db="EMBL/GenBank/DDBJ databases">
        <authorList>
            <person name="Kaushik A."/>
        </authorList>
    </citation>
    <scope>NUCLEOTIDE SEQUENCE</scope>
    <source>
        <strain evidence="2">AG2-2IIIB</strain>
    </source>
</reference>
<name>A0A8H3GIP9_9AGAM</name>
<feature type="compositionally biased region" description="Basic residues" evidence="1">
    <location>
        <begin position="387"/>
        <end position="396"/>
    </location>
</feature>
<dbReference type="Proteomes" id="UP000663843">
    <property type="component" value="Unassembled WGS sequence"/>
</dbReference>
<dbReference type="EMBL" id="CAJMWT010002727">
    <property type="protein sequence ID" value="CAE6452043.1"/>
    <property type="molecule type" value="Genomic_DNA"/>
</dbReference>
<feature type="compositionally biased region" description="Acidic residues" evidence="1">
    <location>
        <begin position="582"/>
        <end position="597"/>
    </location>
</feature>
<proteinExistence type="predicted"/>
<gene>
    <name evidence="2" type="ORF">RDB_LOCUS87937</name>
</gene>